<accession>A0A8H3EQV8</accession>
<sequence length="101" mass="11728">MAPKTGEDFVSKVNQYHEAQEPYMKLLKQAIEQEPDKNQYGEPKRRYTDIQRKLAERVTKPISDFDWDAAFSDKEMAKAFSNLGVEVESKDILDEKRASKT</sequence>
<organism evidence="1 2">
    <name type="scientific">Heterodermia speciosa</name>
    <dbReference type="NCBI Taxonomy" id="116794"/>
    <lineage>
        <taxon>Eukaryota</taxon>
        <taxon>Fungi</taxon>
        <taxon>Dikarya</taxon>
        <taxon>Ascomycota</taxon>
        <taxon>Pezizomycotina</taxon>
        <taxon>Lecanoromycetes</taxon>
        <taxon>OSLEUM clade</taxon>
        <taxon>Lecanoromycetidae</taxon>
        <taxon>Caliciales</taxon>
        <taxon>Physciaceae</taxon>
        <taxon>Heterodermia</taxon>
    </lineage>
</organism>
<reference evidence="1" key="1">
    <citation type="submission" date="2021-03" db="EMBL/GenBank/DDBJ databases">
        <authorList>
            <person name="Tagirdzhanova G."/>
        </authorList>
    </citation>
    <scope>NUCLEOTIDE SEQUENCE</scope>
</reference>
<gene>
    <name evidence="1" type="ORF">HETSPECPRED_010070</name>
</gene>
<comment type="caution">
    <text evidence="1">The sequence shown here is derived from an EMBL/GenBank/DDBJ whole genome shotgun (WGS) entry which is preliminary data.</text>
</comment>
<protein>
    <submittedName>
        <fullName evidence="1">Uncharacterized protein</fullName>
    </submittedName>
</protein>
<evidence type="ECO:0000313" key="1">
    <source>
        <dbReference type="EMBL" id="CAF9910467.1"/>
    </source>
</evidence>
<name>A0A8H3EQV8_9LECA</name>
<dbReference type="EMBL" id="CAJPDS010000009">
    <property type="protein sequence ID" value="CAF9910467.1"/>
    <property type="molecule type" value="Genomic_DNA"/>
</dbReference>
<dbReference type="Proteomes" id="UP000664521">
    <property type="component" value="Unassembled WGS sequence"/>
</dbReference>
<dbReference type="AlphaFoldDB" id="A0A8H3EQV8"/>
<evidence type="ECO:0000313" key="2">
    <source>
        <dbReference type="Proteomes" id="UP000664521"/>
    </source>
</evidence>
<proteinExistence type="predicted"/>
<keyword evidence="2" id="KW-1185">Reference proteome</keyword>